<keyword evidence="3 9" id="KW-0813">Transport</keyword>
<feature type="transmembrane region" description="Helical" evidence="9">
    <location>
        <begin position="426"/>
        <end position="451"/>
    </location>
</feature>
<dbReference type="Proteomes" id="UP000011081">
    <property type="component" value="Unassembled WGS sequence"/>
</dbReference>
<feature type="transmembrane region" description="Helical" evidence="9">
    <location>
        <begin position="43"/>
        <end position="60"/>
    </location>
</feature>
<feature type="transmembrane region" description="Helical" evidence="9">
    <location>
        <begin position="209"/>
        <end position="230"/>
    </location>
</feature>
<dbReference type="GeneID" id="19879010"/>
<dbReference type="OMA" id="RKVIWPI"/>
<dbReference type="InterPro" id="IPR004667">
    <property type="entry name" value="ADP_ATP_car_bac_type"/>
</dbReference>
<dbReference type="GO" id="GO:0016020">
    <property type="term" value="C:membrane"/>
    <property type="evidence" value="ECO:0007669"/>
    <property type="project" value="UniProtKB-SubCell"/>
</dbReference>
<feature type="transmembrane region" description="Helical" evidence="9">
    <location>
        <begin position="72"/>
        <end position="96"/>
    </location>
</feature>
<keyword evidence="4 9" id="KW-0812">Transmembrane</keyword>
<feature type="transmembrane region" description="Helical" evidence="9">
    <location>
        <begin position="507"/>
        <end position="529"/>
    </location>
</feature>
<keyword evidence="8 9" id="KW-0472">Membrane</keyword>
<evidence type="ECO:0000256" key="5">
    <source>
        <dbReference type="ARBA" id="ARBA00022741"/>
    </source>
</evidence>
<dbReference type="STRING" id="948595.L2GW88"/>
<name>L2GW88_VAVCU</name>
<evidence type="ECO:0000256" key="4">
    <source>
        <dbReference type="ARBA" id="ARBA00022692"/>
    </source>
</evidence>
<proteinExistence type="inferred from homology"/>
<dbReference type="GO" id="GO:0005471">
    <property type="term" value="F:ATP:ADP antiporter activity"/>
    <property type="evidence" value="ECO:0007669"/>
    <property type="project" value="InterPro"/>
</dbReference>
<accession>L2GW88</accession>
<dbReference type="PANTHER" id="PTHR31187">
    <property type="match status" value="1"/>
</dbReference>
<gene>
    <name evidence="10" type="ORF">VCUG_01129</name>
</gene>
<sequence length="566" mass="63607">MSNQVDSARETELPTENEVEQLAVRRAGRFGVYRVAKVEDGKFWLMGGMFFCIAYIYSVIRELKDSFIIKRQLPASISFLKLFYVPPVSIAASALVQKCLTISSNKRIMSYVIAFFGAYFLLYGVVILPLQDKIEPSNFNATDDFSDSKMAYKGLESVSAIVLTLNCWTSTLHFVASEVWGTMVLSLLFMSFSNDVCPFRQFIRFMPLFYVLSNIALIGSSLTMLSYQYYNQIVTYYVKQMMLRIAFVIIAVFCLATLVFQIILEKNVLGKVLYTIEGEGQKRSKKAKPSFSEGIRLMFKSKLVLAICGIVLAYNIGTNMVESCYKSSLKIVSMANKKDTGNHVLLKSSIIQFITGSVVIGLLVSPFSRIIQSRGWKIVGMIPPLVATVGFVSVFMLALFNTGRDGQNIPPVNAMLKSDISEKNRLWFLSFEETACVLAVSFFKICKYAAFDIAKETLSMKIDKRYRARFKGIYDGVCGKLGKAGGALLLLASNYIINTTDIRRASFFYLIISLIIVLVWFYLVSYLAGKYEESVKLKKNINIDLFKGTKKMFSDDEDEPITATGS</sequence>
<dbReference type="InParanoid" id="L2GW88"/>
<dbReference type="GO" id="GO:0005524">
    <property type="term" value="F:ATP binding"/>
    <property type="evidence" value="ECO:0007669"/>
    <property type="project" value="UniProtKB-KW"/>
</dbReference>
<comment type="subcellular location">
    <subcellularLocation>
        <location evidence="1 9">Membrane</location>
        <topology evidence="1 9">Multi-pass membrane protein</topology>
    </subcellularLocation>
</comment>
<dbReference type="OrthoDB" id="2190844at2759"/>
<protein>
    <recommendedName>
        <fullName evidence="9">ADP,ATP carrier protein</fullName>
    </recommendedName>
</protein>
<keyword evidence="6 9" id="KW-0067">ATP-binding</keyword>
<evidence type="ECO:0000256" key="7">
    <source>
        <dbReference type="ARBA" id="ARBA00022989"/>
    </source>
</evidence>
<comment type="similarity">
    <text evidence="2 9">Belongs to the ADP/ATP translocase tlc family.</text>
</comment>
<dbReference type="VEuPathDB" id="MicrosporidiaDB:VCUG_01129"/>
<dbReference type="AlphaFoldDB" id="L2GW88"/>
<evidence type="ECO:0000256" key="9">
    <source>
        <dbReference type="RuleBase" id="RU363121"/>
    </source>
</evidence>
<keyword evidence="7 9" id="KW-1133">Transmembrane helix</keyword>
<organism evidence="10 11">
    <name type="scientific">Vavraia culicis (isolate floridensis)</name>
    <name type="common">Microsporidian parasite</name>
    <dbReference type="NCBI Taxonomy" id="948595"/>
    <lineage>
        <taxon>Eukaryota</taxon>
        <taxon>Fungi</taxon>
        <taxon>Fungi incertae sedis</taxon>
        <taxon>Microsporidia</taxon>
        <taxon>Pleistophoridae</taxon>
        <taxon>Vavraia</taxon>
    </lineage>
</organism>
<feature type="transmembrane region" description="Helical" evidence="9">
    <location>
        <begin position="378"/>
        <end position="400"/>
    </location>
</feature>
<dbReference type="RefSeq" id="XP_008074152.1">
    <property type="nucleotide sequence ID" value="XM_008075961.1"/>
</dbReference>
<evidence type="ECO:0000313" key="11">
    <source>
        <dbReference type="Proteomes" id="UP000011081"/>
    </source>
</evidence>
<dbReference type="InterPro" id="IPR036259">
    <property type="entry name" value="MFS_trans_sf"/>
</dbReference>
<dbReference type="Pfam" id="PF03219">
    <property type="entry name" value="TLC"/>
    <property type="match status" value="1"/>
</dbReference>
<dbReference type="EMBL" id="GL877419">
    <property type="protein sequence ID" value="ELA47360.1"/>
    <property type="molecule type" value="Genomic_DNA"/>
</dbReference>
<evidence type="ECO:0000256" key="2">
    <source>
        <dbReference type="ARBA" id="ARBA00007127"/>
    </source>
</evidence>
<keyword evidence="5 9" id="KW-0547">Nucleotide-binding</keyword>
<feature type="transmembrane region" description="Helical" evidence="9">
    <location>
        <begin position="108"/>
        <end position="130"/>
    </location>
</feature>
<evidence type="ECO:0000313" key="10">
    <source>
        <dbReference type="EMBL" id="ELA47360.1"/>
    </source>
</evidence>
<feature type="transmembrane region" description="Helical" evidence="9">
    <location>
        <begin position="242"/>
        <end position="264"/>
    </location>
</feature>
<feature type="transmembrane region" description="Helical" evidence="9">
    <location>
        <begin position="472"/>
        <end position="495"/>
    </location>
</feature>
<feature type="transmembrane region" description="Helical" evidence="9">
    <location>
        <begin position="303"/>
        <end position="321"/>
    </location>
</feature>
<evidence type="ECO:0000256" key="8">
    <source>
        <dbReference type="ARBA" id="ARBA00023136"/>
    </source>
</evidence>
<dbReference type="SUPFAM" id="SSF103473">
    <property type="entry name" value="MFS general substrate transporter"/>
    <property type="match status" value="1"/>
</dbReference>
<evidence type="ECO:0000256" key="6">
    <source>
        <dbReference type="ARBA" id="ARBA00022840"/>
    </source>
</evidence>
<reference evidence="11" key="1">
    <citation type="submission" date="2011-03" db="EMBL/GenBank/DDBJ databases">
        <title>The genome sequence of Vavraia culicis strain floridensis.</title>
        <authorList>
            <consortium name="The Broad Institute Genome Sequencing Platform"/>
            <person name="Cuomo C."/>
            <person name="Becnel J."/>
            <person name="Sanscrainte N."/>
            <person name="Young S.K."/>
            <person name="Zeng Q."/>
            <person name="Gargeya S."/>
            <person name="Fitzgerald M."/>
            <person name="Haas B."/>
            <person name="Abouelleil A."/>
            <person name="Alvarado L."/>
            <person name="Arachchi H.M."/>
            <person name="Berlin A."/>
            <person name="Chapman S.B."/>
            <person name="Gearin G."/>
            <person name="Goldberg J."/>
            <person name="Griggs A."/>
            <person name="Gujja S."/>
            <person name="Hansen M."/>
            <person name="Heiman D."/>
            <person name="Howarth C."/>
            <person name="Larimer J."/>
            <person name="Lui A."/>
            <person name="MacDonald P.J.P."/>
            <person name="McCowen C."/>
            <person name="Montmayeur A."/>
            <person name="Murphy C."/>
            <person name="Neiman D."/>
            <person name="Pearson M."/>
            <person name="Priest M."/>
            <person name="Roberts A."/>
            <person name="Saif S."/>
            <person name="Shea T."/>
            <person name="Sisk P."/>
            <person name="Stolte C."/>
            <person name="Sykes S."/>
            <person name="Wortman J."/>
            <person name="Nusbaum C."/>
            <person name="Birren B."/>
        </authorList>
    </citation>
    <scope>NUCLEOTIDE SEQUENCE [LARGE SCALE GENOMIC DNA]</scope>
    <source>
        <strain evidence="11">floridensis</strain>
    </source>
</reference>
<dbReference type="PANTHER" id="PTHR31187:SF1">
    <property type="entry name" value="ADP,ATP CARRIER PROTEIN 1"/>
    <property type="match status" value="1"/>
</dbReference>
<feature type="transmembrane region" description="Helical" evidence="9">
    <location>
        <begin position="179"/>
        <end position="197"/>
    </location>
</feature>
<keyword evidence="11" id="KW-1185">Reference proteome</keyword>
<evidence type="ECO:0000256" key="1">
    <source>
        <dbReference type="ARBA" id="ARBA00004141"/>
    </source>
</evidence>
<dbReference type="HOGENOM" id="CLU_023964_1_0_1"/>
<feature type="transmembrane region" description="Helical" evidence="9">
    <location>
        <begin position="350"/>
        <end position="371"/>
    </location>
</feature>
<evidence type="ECO:0000256" key="3">
    <source>
        <dbReference type="ARBA" id="ARBA00022448"/>
    </source>
</evidence>